<accession>A0A0B5D9N9</accession>
<evidence type="ECO:0000313" key="3">
    <source>
        <dbReference type="Proteomes" id="UP000031524"/>
    </source>
</evidence>
<sequence>MMHHTGGSTPDRTSPGYVADSPDVGASIAYHAGLADPGCSGAAGQGYPTRPSTTGPKLYTSGDARYIGIEPQNSGREPWEPELYDAFVRSAAAVLCYKGLSADRAHLPSRKEYAPSRKVDPNLNMDAFRRTVQHLIDRVHFEPTHKFQSRYVNANGVRPEHYETLMGYILNNRKIEDLRAITTGPTPTADAACEGAG</sequence>
<dbReference type="KEGG" id="chm:B842_09340"/>
<dbReference type="RefSeq" id="WP_040086351.1">
    <property type="nucleotide sequence ID" value="NZ_CP005286.1"/>
</dbReference>
<evidence type="ECO:0000256" key="1">
    <source>
        <dbReference type="SAM" id="MobiDB-lite"/>
    </source>
</evidence>
<dbReference type="GO" id="GO:0009253">
    <property type="term" value="P:peptidoglycan catabolic process"/>
    <property type="evidence" value="ECO:0007669"/>
    <property type="project" value="InterPro"/>
</dbReference>
<dbReference type="AlphaFoldDB" id="A0A0B5D9N9"/>
<dbReference type="GO" id="GO:0008745">
    <property type="term" value="F:N-acetylmuramoyl-L-alanine amidase activity"/>
    <property type="evidence" value="ECO:0007669"/>
    <property type="project" value="InterPro"/>
</dbReference>
<dbReference type="EMBL" id="CP005286">
    <property type="protein sequence ID" value="AJE33717.1"/>
    <property type="molecule type" value="Genomic_DNA"/>
</dbReference>
<proteinExistence type="predicted"/>
<gene>
    <name evidence="2" type="ORF">B842_09340</name>
</gene>
<keyword evidence="3" id="KW-1185">Reference proteome</keyword>
<protein>
    <submittedName>
        <fullName evidence="2">Uncharacterized protein</fullName>
    </submittedName>
</protein>
<dbReference type="Gene3D" id="3.40.80.10">
    <property type="entry name" value="Peptidoglycan recognition protein-like"/>
    <property type="match status" value="1"/>
</dbReference>
<dbReference type="HOGENOM" id="CLU_1382093_0_0_11"/>
<evidence type="ECO:0000313" key="2">
    <source>
        <dbReference type="EMBL" id="AJE33717.1"/>
    </source>
</evidence>
<feature type="compositionally biased region" description="Polar residues" evidence="1">
    <location>
        <begin position="1"/>
        <end position="12"/>
    </location>
</feature>
<dbReference type="STRING" id="1223515.B842_09340"/>
<dbReference type="Proteomes" id="UP000031524">
    <property type="component" value="Chromosome"/>
</dbReference>
<dbReference type="SUPFAM" id="SSF55846">
    <property type="entry name" value="N-acetylmuramoyl-L-alanine amidase-like"/>
    <property type="match status" value="1"/>
</dbReference>
<name>A0A0B5D9N9_9CORY</name>
<feature type="region of interest" description="Disordered" evidence="1">
    <location>
        <begin position="1"/>
        <end position="20"/>
    </location>
</feature>
<reference evidence="2 3" key="1">
    <citation type="submission" date="2013-04" db="EMBL/GenBank/DDBJ databases">
        <title>Complete genome sequence of Corynebacterium humireducens DSM 45392(T), isolated from a wastewater-fed microbial fuel cell.</title>
        <authorList>
            <person name="Ruckert C."/>
            <person name="Albersmeier A."/>
            <person name="Kalinowski J."/>
        </authorList>
    </citation>
    <scope>NUCLEOTIDE SEQUENCE [LARGE SCALE GENOMIC DNA]</scope>
    <source>
        <strain evidence="3">MFC-5</strain>
    </source>
</reference>
<organism evidence="2 3">
    <name type="scientific">Corynebacterium humireducens NBRC 106098 = DSM 45392</name>
    <dbReference type="NCBI Taxonomy" id="1223515"/>
    <lineage>
        <taxon>Bacteria</taxon>
        <taxon>Bacillati</taxon>
        <taxon>Actinomycetota</taxon>
        <taxon>Actinomycetes</taxon>
        <taxon>Mycobacteriales</taxon>
        <taxon>Corynebacteriaceae</taxon>
        <taxon>Corynebacterium</taxon>
    </lineage>
</organism>
<dbReference type="InterPro" id="IPR036505">
    <property type="entry name" value="Amidase/PGRP_sf"/>
</dbReference>
<dbReference type="OrthoDB" id="5178799at2"/>